<evidence type="ECO:0000313" key="12">
    <source>
        <dbReference type="EMBL" id="RCW64894.1"/>
    </source>
</evidence>
<dbReference type="Gene3D" id="6.20.240.60">
    <property type="match status" value="1"/>
</dbReference>
<dbReference type="InterPro" id="IPR002477">
    <property type="entry name" value="Peptidoglycan-bd-like"/>
</dbReference>
<feature type="compositionally biased region" description="Basic and acidic residues" evidence="9">
    <location>
        <begin position="151"/>
        <end position="167"/>
    </location>
</feature>
<feature type="domain" description="Cell wall hydrolase SleB" evidence="11">
    <location>
        <begin position="198"/>
        <end position="296"/>
    </location>
</feature>
<evidence type="ECO:0000259" key="10">
    <source>
        <dbReference type="Pfam" id="PF01471"/>
    </source>
</evidence>
<evidence type="ECO:0000256" key="5">
    <source>
        <dbReference type="ARBA" id="ARBA00022801"/>
    </source>
</evidence>
<protein>
    <recommendedName>
        <fullName evidence="2 8">Spore cortex-lytic enzyme</fullName>
    </recommendedName>
</protein>
<comment type="similarity">
    <text evidence="1">Belongs to the SleB family.</text>
</comment>
<keyword evidence="6" id="KW-0749">Sporulation</keyword>
<evidence type="ECO:0000256" key="2">
    <source>
        <dbReference type="ARBA" id="ARBA00018364"/>
    </source>
</evidence>
<dbReference type="InterPro" id="IPR036365">
    <property type="entry name" value="PGBD-like_sf"/>
</dbReference>
<evidence type="ECO:0000259" key="11">
    <source>
        <dbReference type="Pfam" id="PF07486"/>
    </source>
</evidence>
<dbReference type="Proteomes" id="UP000252585">
    <property type="component" value="Unassembled WGS sequence"/>
</dbReference>
<dbReference type="Pfam" id="PF01471">
    <property type="entry name" value="PG_binding_1"/>
    <property type="match status" value="1"/>
</dbReference>
<dbReference type="InterPro" id="IPR014224">
    <property type="entry name" value="Spore_cortex_SleB"/>
</dbReference>
<feature type="compositionally biased region" description="Basic and acidic residues" evidence="9">
    <location>
        <begin position="124"/>
        <end position="140"/>
    </location>
</feature>
<dbReference type="InterPro" id="IPR036366">
    <property type="entry name" value="PGBDSf"/>
</dbReference>
<accession>A0A368XFV7</accession>
<feature type="region of interest" description="Disordered" evidence="9">
    <location>
        <begin position="115"/>
        <end position="178"/>
    </location>
</feature>
<organism evidence="12 13">
    <name type="scientific">Saliterribacillus persicus</name>
    <dbReference type="NCBI Taxonomy" id="930114"/>
    <lineage>
        <taxon>Bacteria</taxon>
        <taxon>Bacillati</taxon>
        <taxon>Bacillota</taxon>
        <taxon>Bacilli</taxon>
        <taxon>Bacillales</taxon>
        <taxon>Bacillaceae</taxon>
        <taxon>Saliterribacillus</taxon>
    </lineage>
</organism>
<dbReference type="SUPFAM" id="SSF47090">
    <property type="entry name" value="PGBD-like"/>
    <property type="match status" value="1"/>
</dbReference>
<dbReference type="GO" id="GO:0016787">
    <property type="term" value="F:hydrolase activity"/>
    <property type="evidence" value="ECO:0007669"/>
    <property type="project" value="UniProtKB-KW"/>
</dbReference>
<dbReference type="EMBL" id="QPJJ01000012">
    <property type="protein sequence ID" value="RCW64894.1"/>
    <property type="molecule type" value="Genomic_DNA"/>
</dbReference>
<dbReference type="Gene3D" id="1.10.101.10">
    <property type="entry name" value="PGBD-like superfamily/PGBD"/>
    <property type="match status" value="1"/>
</dbReference>
<gene>
    <name evidence="12" type="ORF">DFR57_11272</name>
</gene>
<keyword evidence="3" id="KW-0309">Germination</keyword>
<dbReference type="GO" id="GO:0009847">
    <property type="term" value="P:spore germination"/>
    <property type="evidence" value="ECO:0007669"/>
    <property type="project" value="UniProtKB-UniRule"/>
</dbReference>
<feature type="domain" description="Peptidoglycan binding-like" evidence="10">
    <location>
        <begin position="38"/>
        <end position="94"/>
    </location>
</feature>
<keyword evidence="5" id="KW-0378">Hydrolase</keyword>
<sequence>MRNKILLMICLLMIISLTPDITPKYYGFSDQVIQQGATGEDVIELQARLQYLGFYNGKIDGVFGWGTYWALRNFQYEFGLEIDGLGGQTTKQKLVAASNYDKGFVHEQIEKGNKFTHYGGKDLNQQKKESPPPTQDKDTQNNETNNQQTAPEKKQSEEQNTEDKKNQDPNQTAVNMPEGFSQNDLTLMANAVHGEARGESYEGKVAVAAVILNRVESATFPNTVSGVIFEPRAFTAVADGQIWLTPDESAKRAVLDAVNGWDPTGEAIYYFNPNTATSGWIWSRPQIKQIGKHVFCM</sequence>
<dbReference type="GO" id="GO:0071555">
    <property type="term" value="P:cell wall organization"/>
    <property type="evidence" value="ECO:0007669"/>
    <property type="project" value="UniProtKB-KW"/>
</dbReference>
<dbReference type="OrthoDB" id="9785345at2"/>
<dbReference type="Pfam" id="PF07486">
    <property type="entry name" value="Hydrolase_2"/>
    <property type="match status" value="1"/>
</dbReference>
<dbReference type="AlphaFoldDB" id="A0A368XFV7"/>
<evidence type="ECO:0000313" key="13">
    <source>
        <dbReference type="Proteomes" id="UP000252585"/>
    </source>
</evidence>
<keyword evidence="4" id="KW-0732">Signal</keyword>
<evidence type="ECO:0000256" key="8">
    <source>
        <dbReference type="NCBIfam" id="TIGR02869"/>
    </source>
</evidence>
<dbReference type="FunFam" id="1.10.10.2520:FF:000001">
    <property type="entry name" value="Spore cortex-lytic enzyme"/>
    <property type="match status" value="1"/>
</dbReference>
<dbReference type="InterPro" id="IPR042047">
    <property type="entry name" value="SleB_dom1"/>
</dbReference>
<keyword evidence="7" id="KW-0961">Cell wall biogenesis/degradation</keyword>
<evidence type="ECO:0000256" key="6">
    <source>
        <dbReference type="ARBA" id="ARBA00022969"/>
    </source>
</evidence>
<comment type="caution">
    <text evidence="12">The sequence shown here is derived from an EMBL/GenBank/DDBJ whole genome shotgun (WGS) entry which is preliminary data.</text>
</comment>
<evidence type="ECO:0000256" key="7">
    <source>
        <dbReference type="ARBA" id="ARBA00023316"/>
    </source>
</evidence>
<dbReference type="FunFam" id="6.20.240.60:FF:000001">
    <property type="entry name" value="Spore cortex-lytic enzyme"/>
    <property type="match status" value="1"/>
</dbReference>
<reference evidence="12 13" key="1">
    <citation type="submission" date="2018-07" db="EMBL/GenBank/DDBJ databases">
        <title>Genomic Encyclopedia of Type Strains, Phase IV (KMG-IV): sequencing the most valuable type-strain genomes for metagenomic binning, comparative biology and taxonomic classification.</title>
        <authorList>
            <person name="Goeker M."/>
        </authorList>
    </citation>
    <scope>NUCLEOTIDE SEQUENCE [LARGE SCALE GENOMIC DNA]</scope>
    <source>
        <strain evidence="12 13">DSM 27696</strain>
    </source>
</reference>
<dbReference type="InterPro" id="IPR011105">
    <property type="entry name" value="Cell_wall_hydrolase_SleB"/>
</dbReference>
<keyword evidence="13" id="KW-1185">Reference proteome</keyword>
<feature type="compositionally biased region" description="Polar residues" evidence="9">
    <location>
        <begin position="168"/>
        <end position="178"/>
    </location>
</feature>
<evidence type="ECO:0000256" key="1">
    <source>
        <dbReference type="ARBA" id="ARBA00007010"/>
    </source>
</evidence>
<name>A0A368XFV7_9BACI</name>
<evidence type="ECO:0000256" key="4">
    <source>
        <dbReference type="ARBA" id="ARBA00022729"/>
    </source>
</evidence>
<dbReference type="Gene3D" id="1.10.10.2520">
    <property type="entry name" value="Cell wall hydrolase SleB, domain 1"/>
    <property type="match status" value="1"/>
</dbReference>
<dbReference type="NCBIfam" id="TIGR02869">
    <property type="entry name" value="spore_SleB"/>
    <property type="match status" value="1"/>
</dbReference>
<evidence type="ECO:0000256" key="3">
    <source>
        <dbReference type="ARBA" id="ARBA00022544"/>
    </source>
</evidence>
<proteinExistence type="inferred from homology"/>
<dbReference type="GO" id="GO:0030435">
    <property type="term" value="P:sporulation resulting in formation of a cellular spore"/>
    <property type="evidence" value="ECO:0007669"/>
    <property type="project" value="UniProtKB-KW"/>
</dbReference>
<evidence type="ECO:0000256" key="9">
    <source>
        <dbReference type="SAM" id="MobiDB-lite"/>
    </source>
</evidence>